<comment type="similarity">
    <text evidence="2">Belongs to the TAF2 family.</text>
</comment>
<dbReference type="InterPro" id="IPR016024">
    <property type="entry name" value="ARM-type_fold"/>
</dbReference>
<dbReference type="GO" id="GO:0016251">
    <property type="term" value="F:RNA polymerase II general transcription initiation factor activity"/>
    <property type="evidence" value="ECO:0007669"/>
    <property type="project" value="TreeGrafter"/>
</dbReference>
<comment type="subcellular location">
    <subcellularLocation>
        <location evidence="1">Nucleus</location>
    </subcellularLocation>
</comment>
<dbReference type="GO" id="GO:0008237">
    <property type="term" value="F:metallopeptidase activity"/>
    <property type="evidence" value="ECO:0007669"/>
    <property type="project" value="InterPro"/>
</dbReference>
<protein>
    <recommendedName>
        <fullName evidence="3">Transcription initiation factor TFIID subunit 2</fullName>
    </recommendedName>
    <alternativeName>
        <fullName evidence="7">Transcription initiation factor TFIID 150 kDa subunit</fullName>
    </alternativeName>
</protein>
<evidence type="ECO:0000256" key="1">
    <source>
        <dbReference type="ARBA" id="ARBA00004123"/>
    </source>
</evidence>
<dbReference type="GO" id="GO:0003682">
    <property type="term" value="F:chromatin binding"/>
    <property type="evidence" value="ECO:0007669"/>
    <property type="project" value="TreeGrafter"/>
</dbReference>
<evidence type="ECO:0000313" key="13">
    <source>
        <dbReference type="Proteomes" id="UP001177023"/>
    </source>
</evidence>
<evidence type="ECO:0000256" key="5">
    <source>
        <dbReference type="ARBA" id="ARBA00023163"/>
    </source>
</evidence>
<dbReference type="Pfam" id="PF25316">
    <property type="entry name" value="TAF2_3rd"/>
    <property type="match status" value="1"/>
</dbReference>
<dbReference type="Gene3D" id="2.60.40.1730">
    <property type="entry name" value="tricorn interacting facor f3 domain"/>
    <property type="match status" value="1"/>
</dbReference>
<evidence type="ECO:0000256" key="2">
    <source>
        <dbReference type="ARBA" id="ARBA00010937"/>
    </source>
</evidence>
<comment type="caution">
    <text evidence="12">The sequence shown here is derived from an EMBL/GenBank/DDBJ whole genome shotgun (WGS) entry which is preliminary data.</text>
</comment>
<gene>
    <name evidence="12" type="ORF">MSPICULIGERA_LOCUS17874</name>
</gene>
<dbReference type="InterPro" id="IPR057345">
    <property type="entry name" value="Ig-like_TAF2"/>
</dbReference>
<evidence type="ECO:0000256" key="8">
    <source>
        <dbReference type="SAM" id="MobiDB-lite"/>
    </source>
</evidence>
<evidence type="ECO:0000256" key="6">
    <source>
        <dbReference type="ARBA" id="ARBA00023242"/>
    </source>
</evidence>
<dbReference type="SUPFAM" id="SSF55486">
    <property type="entry name" value="Metalloproteases ('zincins'), catalytic domain"/>
    <property type="match status" value="1"/>
</dbReference>
<feature type="domain" description="Transcription initiation factor TFIID subunit 2 TPR repeats" evidence="11">
    <location>
        <begin position="662"/>
        <end position="1025"/>
    </location>
</feature>
<evidence type="ECO:0000256" key="4">
    <source>
        <dbReference type="ARBA" id="ARBA00023015"/>
    </source>
</evidence>
<dbReference type="Gene3D" id="1.10.390.10">
    <property type="entry name" value="Neutral Protease Domain 2"/>
    <property type="match status" value="1"/>
</dbReference>
<reference evidence="12" key="1">
    <citation type="submission" date="2023-06" db="EMBL/GenBank/DDBJ databases">
        <authorList>
            <person name="Delattre M."/>
        </authorList>
    </citation>
    <scope>NUCLEOTIDE SEQUENCE</scope>
    <source>
        <strain evidence="12">AF72</strain>
    </source>
</reference>
<proteinExistence type="inferred from homology"/>
<dbReference type="GO" id="GO:0000976">
    <property type="term" value="F:transcription cis-regulatory region binding"/>
    <property type="evidence" value="ECO:0007669"/>
    <property type="project" value="TreeGrafter"/>
</dbReference>
<keyword evidence="13" id="KW-1185">Reference proteome</keyword>
<evidence type="ECO:0000313" key="12">
    <source>
        <dbReference type="EMBL" id="CAJ0579665.1"/>
    </source>
</evidence>
<dbReference type="Pfam" id="PF01433">
    <property type="entry name" value="Peptidase_M1"/>
    <property type="match status" value="1"/>
</dbReference>
<evidence type="ECO:0000256" key="7">
    <source>
        <dbReference type="ARBA" id="ARBA00033345"/>
    </source>
</evidence>
<dbReference type="InterPro" id="IPR014782">
    <property type="entry name" value="Peptidase_M1_dom"/>
</dbReference>
<accession>A0AA36GBR7</accession>
<dbReference type="GO" id="GO:0008270">
    <property type="term" value="F:zinc ion binding"/>
    <property type="evidence" value="ECO:0007669"/>
    <property type="project" value="InterPro"/>
</dbReference>
<dbReference type="InterPro" id="IPR037813">
    <property type="entry name" value="TAF2"/>
</dbReference>
<dbReference type="InterPro" id="IPR027268">
    <property type="entry name" value="Peptidase_M4/M1_CTD_sf"/>
</dbReference>
<dbReference type="InterPro" id="IPR057991">
    <property type="entry name" value="TPR_TAF2_C"/>
</dbReference>
<dbReference type="SUPFAM" id="SSF63737">
    <property type="entry name" value="Leukotriene A4 hydrolase N-terminal domain"/>
    <property type="match status" value="1"/>
</dbReference>
<feature type="domain" description="Peptidase M1 membrane alanine aminopeptidase" evidence="9">
    <location>
        <begin position="304"/>
        <end position="536"/>
    </location>
</feature>
<dbReference type="Proteomes" id="UP001177023">
    <property type="component" value="Unassembled WGS sequence"/>
</dbReference>
<dbReference type="GO" id="GO:0005669">
    <property type="term" value="C:transcription factor TFIID complex"/>
    <property type="evidence" value="ECO:0007669"/>
    <property type="project" value="InterPro"/>
</dbReference>
<keyword evidence="6" id="KW-0539">Nucleus</keyword>
<dbReference type="PANTHER" id="PTHR15137:SF9">
    <property type="entry name" value="TRANSCRIPTION INITIATION FACTOR TFIID SUBUNIT 2"/>
    <property type="match status" value="1"/>
</dbReference>
<sequence>MGDAGGSNGRLHNGQHPAINGTSRPSEPDPPMAPFVEHPADVRALSQQVFISDFDFRNRSFRVRTVLIAAPFEPTITQVHLNLGRYALLPNEADFSGDVLVNGEPAVYRRVDPLQDFPIQCTSKALPDLNRELYNRHNECKGELAIDIPRNLLPAVQNLRCLKISIDVLVKAPQLGVKFNSPGTENPLERGVHAFTYRTSATTGTREWLPCLDTPDQTCIWSFEFTCDSTHTAVISGELQDTALSMDTMEKTYKYKLLIPTSAPNIGWVIGNLTPYGHPEMAETTIFSLPGMLQLVKHTTAHLDRIMECYEEFLSCRYPYNSFKIVFVDQTADEVLSYATLSILSVHTLYHRKIIDVVQESRFRLACAVASQFFGCFLTAGHWADAWCVQSLARFLAFLYIEKVFGHSEAAYHTKMMFNEVTAYEYQWGQIILRPDLRAGPRYDFHQDPRHPYSTSATYSKIMVKKGMLVQRMLRKRVGPEAYMRILNNMLGVASQMAQRQDKPSAWSYLVVSTEGFIRTISNVTGHDMPNFYDQWIFSGGHPHFDVQFDFVRRRNVVELNIRQDSYNGNGRCRYIGSLVVWVQEVDGAFKHTVQIDSDNVRQDLSCHSKGRRQKKKKIPISNGDEVEFDLSNADPESPVLWIRVDPEMLIIRSLTVRQVNFQWEYMLRYEHDVVAELQAIDRLELFPSAQANQALLDTLRNTELYYRVRCRAAFALAKLLNKITEEWSGVPELIQAFRNNFGCKSNPSIPVQNNFVMTTSTLQQYFLLQTLPQAAGKMRHHSKKTPVEIVQFLLTLIRYNDNSVNRYSDDFYRAALLHALASTIEMPGDRFGDAHKPEGLAEDSRQSLEEFSYALNLDILKPSYNHVVGIAALEGINRLQRNGHIPWDSTLFWKFAQQGVASPLRKAAIWLLINRLTGTRERTLVQDMDQLFVMMLEDEDPSVRSYIAATLVSNPPFSTDNNMDLSFHLNTAAFANRLWDMMTSPATEPAVRTLLCDLYYTCYGVNTPPSLRAADVAVMASGKAQVRILAPSYRQSPRRDSWNIMDECPLSPSCAVYATRNVNLTDDLLQ</sequence>
<feature type="region of interest" description="Disordered" evidence="8">
    <location>
        <begin position="1"/>
        <end position="36"/>
    </location>
</feature>
<dbReference type="InterPro" id="IPR042097">
    <property type="entry name" value="Aminopeptidase_N-like_N_sf"/>
</dbReference>
<keyword evidence="4" id="KW-0805">Transcription regulation</keyword>
<evidence type="ECO:0000259" key="11">
    <source>
        <dbReference type="Pfam" id="PF25577"/>
    </source>
</evidence>
<dbReference type="EMBL" id="CATQJA010002657">
    <property type="protein sequence ID" value="CAJ0579665.1"/>
    <property type="molecule type" value="Genomic_DNA"/>
</dbReference>
<dbReference type="GO" id="GO:0006367">
    <property type="term" value="P:transcription initiation at RNA polymerase II promoter"/>
    <property type="evidence" value="ECO:0007669"/>
    <property type="project" value="TreeGrafter"/>
</dbReference>
<dbReference type="PANTHER" id="PTHR15137">
    <property type="entry name" value="TRANSCRIPTION INITIATION FACTOR TFIID"/>
    <property type="match status" value="1"/>
</dbReference>
<keyword evidence="5" id="KW-0804">Transcription</keyword>
<name>A0AA36GBR7_9BILA</name>
<dbReference type="Pfam" id="PF25577">
    <property type="entry name" value="TPR_TAF2_C"/>
    <property type="match status" value="1"/>
</dbReference>
<feature type="non-terminal residue" evidence="12">
    <location>
        <position position="1071"/>
    </location>
</feature>
<dbReference type="SUPFAM" id="SSF48371">
    <property type="entry name" value="ARM repeat"/>
    <property type="match status" value="1"/>
</dbReference>
<evidence type="ECO:0000256" key="3">
    <source>
        <dbReference type="ARBA" id="ARBA00017363"/>
    </source>
</evidence>
<dbReference type="CDD" id="cd09839">
    <property type="entry name" value="M1_like_TAF2"/>
    <property type="match status" value="1"/>
</dbReference>
<evidence type="ECO:0000259" key="10">
    <source>
        <dbReference type="Pfam" id="PF25316"/>
    </source>
</evidence>
<organism evidence="12 13">
    <name type="scientific">Mesorhabditis spiculigera</name>
    <dbReference type="NCBI Taxonomy" id="96644"/>
    <lineage>
        <taxon>Eukaryota</taxon>
        <taxon>Metazoa</taxon>
        <taxon>Ecdysozoa</taxon>
        <taxon>Nematoda</taxon>
        <taxon>Chromadorea</taxon>
        <taxon>Rhabditida</taxon>
        <taxon>Rhabditina</taxon>
        <taxon>Rhabditomorpha</taxon>
        <taxon>Rhabditoidea</taxon>
        <taxon>Rhabditidae</taxon>
        <taxon>Mesorhabditinae</taxon>
        <taxon>Mesorhabditis</taxon>
    </lineage>
</organism>
<feature type="domain" description="Transcription initiation factor TFIID subunit 2 Ig-like" evidence="10">
    <location>
        <begin position="541"/>
        <end position="659"/>
    </location>
</feature>
<dbReference type="AlphaFoldDB" id="A0AA36GBR7"/>
<evidence type="ECO:0000259" key="9">
    <source>
        <dbReference type="Pfam" id="PF01433"/>
    </source>
</evidence>